<evidence type="ECO:0000313" key="8">
    <source>
        <dbReference type="EMBL" id="KAJ2851170.1"/>
    </source>
</evidence>
<dbReference type="PANTHER" id="PTHR11618:SF13">
    <property type="entry name" value="TRANSCRIPTION INITIATION FACTOR IIB"/>
    <property type="match status" value="1"/>
</dbReference>
<evidence type="ECO:0000256" key="6">
    <source>
        <dbReference type="SAM" id="MobiDB-lite"/>
    </source>
</evidence>
<comment type="caution">
    <text evidence="8">The sequence shown here is derived from an EMBL/GenBank/DDBJ whole genome shotgun (WGS) entry which is preliminary data.</text>
</comment>
<dbReference type="GO" id="GO:0070897">
    <property type="term" value="P:transcription preinitiation complex assembly"/>
    <property type="evidence" value="ECO:0007669"/>
    <property type="project" value="InterPro"/>
</dbReference>
<reference evidence="8" key="1">
    <citation type="submission" date="2022-07" db="EMBL/GenBank/DDBJ databases">
        <title>Phylogenomic reconstructions and comparative analyses of Kickxellomycotina fungi.</title>
        <authorList>
            <person name="Reynolds N.K."/>
            <person name="Stajich J.E."/>
            <person name="Barry K."/>
            <person name="Grigoriev I.V."/>
            <person name="Crous P."/>
            <person name="Smith M.E."/>
        </authorList>
    </citation>
    <scope>NUCLEOTIDE SEQUENCE</scope>
    <source>
        <strain evidence="8">NRRL 1566</strain>
    </source>
</reference>
<evidence type="ECO:0000256" key="5">
    <source>
        <dbReference type="ARBA" id="ARBA00023163"/>
    </source>
</evidence>
<feature type="region of interest" description="Disordered" evidence="6">
    <location>
        <begin position="96"/>
        <end position="115"/>
    </location>
</feature>
<dbReference type="CDD" id="cd20551">
    <property type="entry name" value="CYCLIN_TFIIB_rpt1"/>
    <property type="match status" value="1"/>
</dbReference>
<protein>
    <recommendedName>
        <fullName evidence="2">Transcription initiation factor IIB</fullName>
    </recommendedName>
</protein>
<dbReference type="InterPro" id="IPR000812">
    <property type="entry name" value="TFIIB"/>
</dbReference>
<keyword evidence="9" id="KW-1185">Reference proteome</keyword>
<dbReference type="PROSITE" id="PS00782">
    <property type="entry name" value="TFIIB"/>
    <property type="match status" value="2"/>
</dbReference>
<dbReference type="EMBL" id="JANBUW010000016">
    <property type="protein sequence ID" value="KAJ2851170.1"/>
    <property type="molecule type" value="Genomic_DNA"/>
</dbReference>
<dbReference type="GO" id="GO:0006367">
    <property type="term" value="P:transcription initiation at RNA polymerase II promoter"/>
    <property type="evidence" value="ECO:0007669"/>
    <property type="project" value="TreeGrafter"/>
</dbReference>
<dbReference type="GO" id="GO:0097550">
    <property type="term" value="C:transcription preinitiation complex"/>
    <property type="evidence" value="ECO:0007669"/>
    <property type="project" value="TreeGrafter"/>
</dbReference>
<evidence type="ECO:0000259" key="7">
    <source>
        <dbReference type="SMART" id="SM00385"/>
    </source>
</evidence>
<dbReference type="Proteomes" id="UP001139887">
    <property type="component" value="Unassembled WGS sequence"/>
</dbReference>
<dbReference type="GO" id="GO:0005634">
    <property type="term" value="C:nucleus"/>
    <property type="evidence" value="ECO:0007669"/>
    <property type="project" value="TreeGrafter"/>
</dbReference>
<dbReference type="InterPro" id="IPR023486">
    <property type="entry name" value="TFIIB_CS"/>
</dbReference>
<dbReference type="SMART" id="SM00385">
    <property type="entry name" value="CYCLIN"/>
    <property type="match status" value="2"/>
</dbReference>
<feature type="compositionally biased region" description="Polar residues" evidence="6">
    <location>
        <begin position="96"/>
        <end position="113"/>
    </location>
</feature>
<dbReference type="GO" id="GO:0017025">
    <property type="term" value="F:TBP-class protein binding"/>
    <property type="evidence" value="ECO:0007669"/>
    <property type="project" value="InterPro"/>
</dbReference>
<evidence type="ECO:0000256" key="2">
    <source>
        <dbReference type="ARBA" id="ARBA00013932"/>
    </source>
</evidence>
<keyword evidence="3" id="KW-0677">Repeat</keyword>
<evidence type="ECO:0000256" key="3">
    <source>
        <dbReference type="ARBA" id="ARBA00022737"/>
    </source>
</evidence>
<dbReference type="InterPro" id="IPR013150">
    <property type="entry name" value="TFIIB_cyclin"/>
</dbReference>
<organism evidence="8 9">
    <name type="scientific">Coemansia brasiliensis</name>
    <dbReference type="NCBI Taxonomy" id="2650707"/>
    <lineage>
        <taxon>Eukaryota</taxon>
        <taxon>Fungi</taxon>
        <taxon>Fungi incertae sedis</taxon>
        <taxon>Zoopagomycota</taxon>
        <taxon>Kickxellomycotina</taxon>
        <taxon>Kickxellomycetes</taxon>
        <taxon>Kickxellales</taxon>
        <taxon>Kickxellaceae</taxon>
        <taxon>Coemansia</taxon>
    </lineage>
</organism>
<evidence type="ECO:0000256" key="4">
    <source>
        <dbReference type="ARBA" id="ARBA00023015"/>
    </source>
</evidence>
<keyword evidence="4" id="KW-0805">Transcription regulation</keyword>
<evidence type="ECO:0000313" key="9">
    <source>
        <dbReference type="Proteomes" id="UP001139887"/>
    </source>
</evidence>
<dbReference type="OrthoDB" id="25790at2759"/>
<comment type="similarity">
    <text evidence="1">Belongs to the TFIIB family.</text>
</comment>
<dbReference type="PRINTS" id="PR00685">
    <property type="entry name" value="TIFACTORIIB"/>
</dbReference>
<sequence>MLSSSTIESRYDNSGSSVRSVSTVAVMCPDCRSMSPKFIHDFTTDDLICADCKTSVGDRLIDTRSAWRSTAKHTRQAEEDARILMSASSFSLQQFVPPTEETASNSSVQSDSSIAPVKPVADVGKKAGILSRALRSRTHDRAAAQRHERQERNLMRAYNEITSVCATMDLPQIIDGTARDLYKRVDAQNLHRGKSIDAIIASCIFLACRQKSLPRTFKEICALTKVPRKEIGRTFKFLKEKLGADAGPMSSDDLMTRFCANLSLLSSAQECAIMLNQVAKQRDTLAGKSPVSIAGACIYLASHLVGQPRDAKVISHVAGVSEVTIKNSYKLLFADRHQLVSEPMLKAFPMASLEFLPIP</sequence>
<feature type="domain" description="Cyclin-like" evidence="7">
    <location>
        <begin position="159"/>
        <end position="240"/>
    </location>
</feature>
<dbReference type="SUPFAM" id="SSF57783">
    <property type="entry name" value="Zinc beta-ribbon"/>
    <property type="match status" value="1"/>
</dbReference>
<dbReference type="Gene3D" id="2.20.25.10">
    <property type="match status" value="1"/>
</dbReference>
<evidence type="ECO:0000256" key="1">
    <source>
        <dbReference type="ARBA" id="ARBA00010857"/>
    </source>
</evidence>
<name>A0A9W8IBW6_9FUNG</name>
<dbReference type="PANTHER" id="PTHR11618">
    <property type="entry name" value="TRANSCRIPTION INITIATION FACTOR IIB-RELATED"/>
    <property type="match status" value="1"/>
</dbReference>
<proteinExistence type="inferred from homology"/>
<accession>A0A9W8IBW6</accession>
<dbReference type="AlphaFoldDB" id="A0A9W8IBW6"/>
<dbReference type="InterPro" id="IPR013763">
    <property type="entry name" value="Cyclin-like_dom"/>
</dbReference>
<dbReference type="Pfam" id="PF00382">
    <property type="entry name" value="TFIIB"/>
    <property type="match status" value="2"/>
</dbReference>
<dbReference type="InterPro" id="IPR036915">
    <property type="entry name" value="Cyclin-like_sf"/>
</dbReference>
<gene>
    <name evidence="8" type="primary">SUA7_1</name>
    <name evidence="8" type="ORF">IWW36_001308</name>
</gene>
<feature type="domain" description="Cyclin-like" evidence="7">
    <location>
        <begin position="253"/>
        <end position="334"/>
    </location>
</feature>
<dbReference type="GO" id="GO:0016251">
    <property type="term" value="F:RNA polymerase II general transcription initiation factor activity"/>
    <property type="evidence" value="ECO:0007669"/>
    <property type="project" value="TreeGrafter"/>
</dbReference>
<keyword evidence="5" id="KW-0804">Transcription</keyword>
<dbReference type="Gene3D" id="1.10.472.10">
    <property type="entry name" value="Cyclin-like"/>
    <property type="match status" value="2"/>
</dbReference>
<dbReference type="SUPFAM" id="SSF47954">
    <property type="entry name" value="Cyclin-like"/>
    <property type="match status" value="2"/>
</dbReference>